<gene>
    <name evidence="9" type="ORF">FHS30_002528</name>
</gene>
<keyword evidence="10" id="KW-1185">Reference proteome</keyword>
<dbReference type="GO" id="GO:0005886">
    <property type="term" value="C:plasma membrane"/>
    <property type="evidence" value="ECO:0007669"/>
    <property type="project" value="UniProtKB-SubCell"/>
</dbReference>
<evidence type="ECO:0000256" key="3">
    <source>
        <dbReference type="ARBA" id="ARBA00022448"/>
    </source>
</evidence>
<dbReference type="Proteomes" id="UP000559987">
    <property type="component" value="Unassembled WGS sequence"/>
</dbReference>
<evidence type="ECO:0000256" key="5">
    <source>
        <dbReference type="ARBA" id="ARBA00022692"/>
    </source>
</evidence>
<comment type="subcellular location">
    <subcellularLocation>
        <location evidence="1">Cell membrane</location>
        <topology evidence="1">Multi-pass membrane protein</topology>
    </subcellularLocation>
</comment>
<evidence type="ECO:0000256" key="7">
    <source>
        <dbReference type="ARBA" id="ARBA00023136"/>
    </source>
</evidence>
<evidence type="ECO:0000313" key="9">
    <source>
        <dbReference type="EMBL" id="MBB3169320.1"/>
    </source>
</evidence>
<dbReference type="AlphaFoldDB" id="A0A839US66"/>
<dbReference type="InterPro" id="IPR011606">
    <property type="entry name" value="Brnchd-chn_aa_trnsp_permease"/>
</dbReference>
<evidence type="ECO:0000256" key="8">
    <source>
        <dbReference type="SAM" id="Phobius"/>
    </source>
</evidence>
<feature type="transmembrane region" description="Helical" evidence="8">
    <location>
        <begin position="72"/>
        <end position="91"/>
    </location>
</feature>
<keyword evidence="6 8" id="KW-1133">Transmembrane helix</keyword>
<proteinExistence type="inferred from homology"/>
<keyword evidence="4" id="KW-1003">Cell membrane</keyword>
<feature type="transmembrane region" description="Helical" evidence="8">
    <location>
        <begin position="171"/>
        <end position="204"/>
    </location>
</feature>
<keyword evidence="7 8" id="KW-0472">Membrane</keyword>
<evidence type="ECO:0000256" key="1">
    <source>
        <dbReference type="ARBA" id="ARBA00004651"/>
    </source>
</evidence>
<dbReference type="RefSeq" id="WP_183910799.1">
    <property type="nucleotide sequence ID" value="NZ_JACHXZ010000003.1"/>
</dbReference>
<organism evidence="9 10">
    <name type="scientific">Simiduia aestuariiviva</name>
    <dbReference type="NCBI Taxonomy" id="1510459"/>
    <lineage>
        <taxon>Bacteria</taxon>
        <taxon>Pseudomonadati</taxon>
        <taxon>Pseudomonadota</taxon>
        <taxon>Gammaproteobacteria</taxon>
        <taxon>Cellvibrionales</taxon>
        <taxon>Cellvibrionaceae</taxon>
        <taxon>Simiduia</taxon>
    </lineage>
</organism>
<evidence type="ECO:0000256" key="6">
    <source>
        <dbReference type="ARBA" id="ARBA00022989"/>
    </source>
</evidence>
<dbReference type="Pfam" id="PF03591">
    <property type="entry name" value="AzlC"/>
    <property type="match status" value="1"/>
</dbReference>
<comment type="caution">
    <text evidence="9">The sequence shown here is derived from an EMBL/GenBank/DDBJ whole genome shotgun (WGS) entry which is preliminary data.</text>
</comment>
<dbReference type="GO" id="GO:1903785">
    <property type="term" value="P:L-valine transmembrane transport"/>
    <property type="evidence" value="ECO:0007669"/>
    <property type="project" value="TreeGrafter"/>
</dbReference>
<dbReference type="EMBL" id="JACHXZ010000003">
    <property type="protein sequence ID" value="MBB3169320.1"/>
    <property type="molecule type" value="Genomic_DNA"/>
</dbReference>
<evidence type="ECO:0000313" key="10">
    <source>
        <dbReference type="Proteomes" id="UP000559987"/>
    </source>
</evidence>
<evidence type="ECO:0000256" key="2">
    <source>
        <dbReference type="ARBA" id="ARBA00010735"/>
    </source>
</evidence>
<dbReference type="PANTHER" id="PTHR34979">
    <property type="entry name" value="INNER MEMBRANE PROTEIN YGAZ"/>
    <property type="match status" value="1"/>
</dbReference>
<feature type="transmembrane region" description="Helical" evidence="8">
    <location>
        <begin position="45"/>
        <end position="65"/>
    </location>
</feature>
<evidence type="ECO:0000256" key="4">
    <source>
        <dbReference type="ARBA" id="ARBA00022475"/>
    </source>
</evidence>
<name>A0A839US66_9GAMM</name>
<sequence length="238" mass="25319">MSRAAKKSAFLRGMWDCSPFVLVIAPFGLLFGVVAGEAGLNLLETMGMTVLVIAGASQFTALALLSEQAPTLVVIAAALAVNLRMAMYSAALVPHLGKASFGTRALAAYFMVDQSFAVAIKKYEAEPSLTLAQKLAYYFGCAAIICPFWYGCSAIGAVVGQAIPKDYSLDFAIPICFIALVAPMLRSLPHLVAALVSIVCALLLSWMPYNLWLLIAALFAMAAGAQAELWVEARKLCK</sequence>
<feature type="transmembrane region" description="Helical" evidence="8">
    <location>
        <begin position="135"/>
        <end position="159"/>
    </location>
</feature>
<comment type="similarity">
    <text evidence="2">Belongs to the AzlC family.</text>
</comment>
<keyword evidence="3" id="KW-0813">Transport</keyword>
<keyword evidence="5 8" id="KW-0812">Transmembrane</keyword>
<reference evidence="9 10" key="1">
    <citation type="submission" date="2020-08" db="EMBL/GenBank/DDBJ databases">
        <title>Genomic Encyclopedia of Type Strains, Phase III (KMG-III): the genomes of soil and plant-associated and newly described type strains.</title>
        <authorList>
            <person name="Whitman W."/>
        </authorList>
    </citation>
    <scope>NUCLEOTIDE SEQUENCE [LARGE SCALE GENOMIC DNA]</scope>
    <source>
        <strain evidence="9 10">CECT 8571</strain>
    </source>
</reference>
<dbReference type="PANTHER" id="PTHR34979:SF1">
    <property type="entry name" value="INNER MEMBRANE PROTEIN YGAZ"/>
    <property type="match status" value="1"/>
</dbReference>
<protein>
    <submittedName>
        <fullName evidence="9">Putative branched-subunit amino acid permease</fullName>
    </submittedName>
</protein>
<accession>A0A839US66</accession>